<dbReference type="InterPro" id="IPR052155">
    <property type="entry name" value="Biofilm_reg_signaling"/>
</dbReference>
<dbReference type="SMART" id="SM00091">
    <property type="entry name" value="PAS"/>
    <property type="match status" value="2"/>
</dbReference>
<dbReference type="AlphaFoldDB" id="X1TIS5"/>
<name>X1TIS5_9ZZZZ</name>
<organism evidence="3">
    <name type="scientific">marine sediment metagenome</name>
    <dbReference type="NCBI Taxonomy" id="412755"/>
    <lineage>
        <taxon>unclassified sequences</taxon>
        <taxon>metagenomes</taxon>
        <taxon>ecological metagenomes</taxon>
    </lineage>
</organism>
<feature type="domain" description="PAS" evidence="1">
    <location>
        <begin position="12"/>
        <end position="85"/>
    </location>
</feature>
<dbReference type="Gene3D" id="3.30.450.20">
    <property type="entry name" value="PAS domain"/>
    <property type="match status" value="2"/>
</dbReference>
<sequence length="259" mass="29598">RIAEFKASPNLRYSLAQQLFDSLFSITPTGIYITQDGVLQYVNRQFQSCTGYDKDELVGADFLRIVIPEDRDAARENALMMLNGESLSPYEYRIITKSGETKWVAETVTPIQYLEQQAILGSLTDVADRRRMDRTSKESEERYQTLFESAEEGILILDNETNTFTYANPAICRMLGYSQEELRGMDGSAIHPKDQWMHVSSELEAQAAGKKAMTTNIPCLTKDRTTMYFDISATTALINRRQCTIGFFRDVTQRKRMED</sequence>
<dbReference type="PROSITE" id="PS50112">
    <property type="entry name" value="PAS"/>
    <property type="match status" value="2"/>
</dbReference>
<gene>
    <name evidence="3" type="ORF">S12H4_43087</name>
</gene>
<feature type="non-terminal residue" evidence="3">
    <location>
        <position position="1"/>
    </location>
</feature>
<dbReference type="PANTHER" id="PTHR44757">
    <property type="entry name" value="DIGUANYLATE CYCLASE DGCP"/>
    <property type="match status" value="1"/>
</dbReference>
<protein>
    <recommendedName>
        <fullName evidence="4">PAS domain-containing protein</fullName>
    </recommendedName>
</protein>
<dbReference type="InterPro" id="IPR035965">
    <property type="entry name" value="PAS-like_dom_sf"/>
</dbReference>
<reference evidence="3" key="1">
    <citation type="journal article" date="2014" name="Front. Microbiol.">
        <title>High frequency of phylogenetically diverse reductive dehalogenase-homologous genes in deep subseafloor sedimentary metagenomes.</title>
        <authorList>
            <person name="Kawai M."/>
            <person name="Futagami T."/>
            <person name="Toyoda A."/>
            <person name="Takaki Y."/>
            <person name="Nishi S."/>
            <person name="Hori S."/>
            <person name="Arai W."/>
            <person name="Tsubouchi T."/>
            <person name="Morono Y."/>
            <person name="Uchiyama I."/>
            <person name="Ito T."/>
            <person name="Fujiyama A."/>
            <person name="Inagaki F."/>
            <person name="Takami H."/>
        </authorList>
    </citation>
    <scope>NUCLEOTIDE SEQUENCE</scope>
    <source>
        <strain evidence="3">Expedition CK06-06</strain>
    </source>
</reference>
<dbReference type="PROSITE" id="PS50113">
    <property type="entry name" value="PAC"/>
    <property type="match status" value="1"/>
</dbReference>
<feature type="non-terminal residue" evidence="3">
    <location>
        <position position="259"/>
    </location>
</feature>
<evidence type="ECO:0008006" key="4">
    <source>
        <dbReference type="Google" id="ProtNLM"/>
    </source>
</evidence>
<dbReference type="PANTHER" id="PTHR44757:SF2">
    <property type="entry name" value="BIOFILM ARCHITECTURE MAINTENANCE PROTEIN MBAA"/>
    <property type="match status" value="1"/>
</dbReference>
<dbReference type="InterPro" id="IPR013655">
    <property type="entry name" value="PAS_fold_3"/>
</dbReference>
<dbReference type="Pfam" id="PF13188">
    <property type="entry name" value="PAS_8"/>
    <property type="match status" value="1"/>
</dbReference>
<dbReference type="SUPFAM" id="SSF55785">
    <property type="entry name" value="PYP-like sensor domain (PAS domain)"/>
    <property type="match status" value="2"/>
</dbReference>
<dbReference type="InterPro" id="IPR000014">
    <property type="entry name" value="PAS"/>
</dbReference>
<comment type="caution">
    <text evidence="3">The sequence shown here is derived from an EMBL/GenBank/DDBJ whole genome shotgun (WGS) entry which is preliminary data.</text>
</comment>
<dbReference type="CDD" id="cd00130">
    <property type="entry name" value="PAS"/>
    <property type="match status" value="2"/>
</dbReference>
<dbReference type="InterPro" id="IPR001610">
    <property type="entry name" value="PAC"/>
</dbReference>
<dbReference type="InterPro" id="IPR000700">
    <property type="entry name" value="PAS-assoc_C"/>
</dbReference>
<feature type="domain" description="PAC" evidence="2">
    <location>
        <begin position="88"/>
        <end position="138"/>
    </location>
</feature>
<evidence type="ECO:0000313" key="3">
    <source>
        <dbReference type="EMBL" id="GAJ05174.1"/>
    </source>
</evidence>
<proteinExistence type="predicted"/>
<feature type="domain" description="PAS" evidence="1">
    <location>
        <begin position="139"/>
        <end position="195"/>
    </location>
</feature>
<dbReference type="SMART" id="SM00086">
    <property type="entry name" value="PAC"/>
    <property type="match status" value="2"/>
</dbReference>
<evidence type="ECO:0000259" key="2">
    <source>
        <dbReference type="PROSITE" id="PS50113"/>
    </source>
</evidence>
<dbReference type="NCBIfam" id="TIGR00229">
    <property type="entry name" value="sensory_box"/>
    <property type="match status" value="2"/>
</dbReference>
<dbReference type="EMBL" id="BARW01026414">
    <property type="protein sequence ID" value="GAJ05174.1"/>
    <property type="molecule type" value="Genomic_DNA"/>
</dbReference>
<dbReference type="Pfam" id="PF08447">
    <property type="entry name" value="PAS_3"/>
    <property type="match status" value="1"/>
</dbReference>
<evidence type="ECO:0000259" key="1">
    <source>
        <dbReference type="PROSITE" id="PS50112"/>
    </source>
</evidence>
<accession>X1TIS5</accession>